<dbReference type="InterPro" id="IPR001683">
    <property type="entry name" value="PX_dom"/>
</dbReference>
<dbReference type="HOGENOM" id="CLU_560810_0_0_1"/>
<dbReference type="InParanoid" id="Q240W8"/>
<proteinExistence type="predicted"/>
<evidence type="ECO:0000313" key="3">
    <source>
        <dbReference type="Proteomes" id="UP000009168"/>
    </source>
</evidence>
<accession>Q240W8</accession>
<dbReference type="SUPFAM" id="SSF57850">
    <property type="entry name" value="RING/U-box"/>
    <property type="match status" value="1"/>
</dbReference>
<dbReference type="PANTHER" id="PTHR10555:SF170">
    <property type="entry name" value="FI18122P1"/>
    <property type="match status" value="1"/>
</dbReference>
<dbReference type="GeneID" id="7828521"/>
<dbReference type="PANTHER" id="PTHR10555">
    <property type="entry name" value="SORTING NEXIN"/>
    <property type="match status" value="1"/>
</dbReference>
<sequence>MGDICYSQFPLLKEEWKKEECQIELDQGIPTQLFYDSSEAKQLSKQYQCDICTDILWEPDECSVCKKNYCRKCIRSCIQVCENCPNCSQIFKSSKTHPIVYSTLCSSRFKCLFSKDYGCKEIVEYEKFLKHANNCLYRKQNRFDIKQIEIQNYKIVQEKYQKQYIRYQIQITYYCNESYIISKRYSEFAQLHQDLYSDQEILGKIIPHLPDKMFDFYSLVGYSPRNEQDIIYRKILLESYLNLLNQNPHFSKRDCFKQFLSKEGQSNEELQIGSESKINKFIENIKDVIKKNKDTTLQLLEQQMNTLTIRDINLDSKNLEENEQECKQFEKSVQEIFQLLAKTICQCNDAISQIAEKSNKSDDQEKDAIQNKKRSMMDTSEQIQADFNDIIQEEVKVIQEYNTKVYKLIMKIGLCLCRLKGFQDALVKLKEYIQKYISVLKQKFQCSEEKQKELLDNQINELKQIIEISQKNLDEDSNILKQDIISSIPDLVSEYHSLNQSYFVPSIQVYEDINNKNQPNNDKLFYQIQNLIFNNNN</sequence>
<reference evidence="3" key="1">
    <citation type="journal article" date="2006" name="PLoS Biol.">
        <title>Macronuclear genome sequence of the ciliate Tetrahymena thermophila, a model eukaryote.</title>
        <authorList>
            <person name="Eisen J.A."/>
            <person name="Coyne R.S."/>
            <person name="Wu M."/>
            <person name="Wu D."/>
            <person name="Thiagarajan M."/>
            <person name="Wortman J.R."/>
            <person name="Badger J.H."/>
            <person name="Ren Q."/>
            <person name="Amedeo P."/>
            <person name="Jones K.M."/>
            <person name="Tallon L.J."/>
            <person name="Delcher A.L."/>
            <person name="Salzberg S.L."/>
            <person name="Silva J.C."/>
            <person name="Haas B.J."/>
            <person name="Majoros W.H."/>
            <person name="Farzad M."/>
            <person name="Carlton J.M."/>
            <person name="Smith R.K. Jr."/>
            <person name="Garg J."/>
            <person name="Pearlman R.E."/>
            <person name="Karrer K.M."/>
            <person name="Sun L."/>
            <person name="Manning G."/>
            <person name="Elde N.C."/>
            <person name="Turkewitz A.P."/>
            <person name="Asai D.J."/>
            <person name="Wilkes D.E."/>
            <person name="Wang Y."/>
            <person name="Cai H."/>
            <person name="Collins K."/>
            <person name="Stewart B.A."/>
            <person name="Lee S.R."/>
            <person name="Wilamowska K."/>
            <person name="Weinberg Z."/>
            <person name="Ruzzo W.L."/>
            <person name="Wloga D."/>
            <person name="Gaertig J."/>
            <person name="Frankel J."/>
            <person name="Tsao C.-C."/>
            <person name="Gorovsky M.A."/>
            <person name="Keeling P.J."/>
            <person name="Waller R.F."/>
            <person name="Patron N.J."/>
            <person name="Cherry J.M."/>
            <person name="Stover N.A."/>
            <person name="Krieger C.J."/>
            <person name="del Toro C."/>
            <person name="Ryder H.F."/>
            <person name="Williamson S.C."/>
            <person name="Barbeau R.A."/>
            <person name="Hamilton E.P."/>
            <person name="Orias E."/>
        </authorList>
    </citation>
    <scope>NUCLEOTIDE SEQUENCE [LARGE SCALE GENOMIC DNA]</scope>
    <source>
        <strain evidence="3">SB210</strain>
    </source>
</reference>
<dbReference type="GO" id="GO:0035091">
    <property type="term" value="F:phosphatidylinositol binding"/>
    <property type="evidence" value="ECO:0007669"/>
    <property type="project" value="InterPro"/>
</dbReference>
<dbReference type="EMBL" id="GG662540">
    <property type="protein sequence ID" value="EAS02296.2"/>
    <property type="molecule type" value="Genomic_DNA"/>
</dbReference>
<dbReference type="Pfam" id="PF00787">
    <property type="entry name" value="PX"/>
    <property type="match status" value="1"/>
</dbReference>
<dbReference type="AlphaFoldDB" id="Q240W8"/>
<dbReference type="GO" id="GO:0005768">
    <property type="term" value="C:endosome"/>
    <property type="evidence" value="ECO:0007669"/>
    <property type="project" value="TreeGrafter"/>
</dbReference>
<dbReference type="InterPro" id="IPR036871">
    <property type="entry name" value="PX_dom_sf"/>
</dbReference>
<dbReference type="KEGG" id="tet:TTHERM_00624150"/>
<dbReference type="Gene3D" id="3.30.40.10">
    <property type="entry name" value="Zinc/RING finger domain, C3HC4 (zinc finger)"/>
    <property type="match status" value="1"/>
</dbReference>
<dbReference type="PROSITE" id="PS50195">
    <property type="entry name" value="PX"/>
    <property type="match status" value="1"/>
</dbReference>
<organism evidence="2 3">
    <name type="scientific">Tetrahymena thermophila (strain SB210)</name>
    <dbReference type="NCBI Taxonomy" id="312017"/>
    <lineage>
        <taxon>Eukaryota</taxon>
        <taxon>Sar</taxon>
        <taxon>Alveolata</taxon>
        <taxon>Ciliophora</taxon>
        <taxon>Intramacronucleata</taxon>
        <taxon>Oligohymenophorea</taxon>
        <taxon>Hymenostomatida</taxon>
        <taxon>Tetrahymenina</taxon>
        <taxon>Tetrahymenidae</taxon>
        <taxon>Tetrahymena</taxon>
    </lineage>
</organism>
<dbReference type="InterPro" id="IPR013083">
    <property type="entry name" value="Znf_RING/FYVE/PHD"/>
</dbReference>
<evidence type="ECO:0000313" key="2">
    <source>
        <dbReference type="EMBL" id="EAS02296.2"/>
    </source>
</evidence>
<dbReference type="Gene3D" id="3.30.1520.10">
    <property type="entry name" value="Phox-like domain"/>
    <property type="match status" value="1"/>
</dbReference>
<keyword evidence="3" id="KW-1185">Reference proteome</keyword>
<gene>
    <name evidence="2" type="ORF">TTHERM_00624150</name>
</gene>
<evidence type="ECO:0000259" key="1">
    <source>
        <dbReference type="PROSITE" id="PS50195"/>
    </source>
</evidence>
<dbReference type="Proteomes" id="UP000009168">
    <property type="component" value="Unassembled WGS sequence"/>
</dbReference>
<feature type="domain" description="PX" evidence="1">
    <location>
        <begin position="145"/>
        <end position="267"/>
    </location>
</feature>
<protein>
    <submittedName>
        <fullName evidence="2">PX-domain protein</fullName>
    </submittedName>
</protein>
<dbReference type="OrthoDB" id="295927at2759"/>
<dbReference type="SMART" id="SM00312">
    <property type="entry name" value="PX"/>
    <property type="match status" value="1"/>
</dbReference>
<dbReference type="CDD" id="cd06093">
    <property type="entry name" value="PX_domain"/>
    <property type="match status" value="1"/>
</dbReference>
<name>Q240W8_TETTS</name>
<dbReference type="RefSeq" id="XP_001022541.2">
    <property type="nucleotide sequence ID" value="XM_001022541.2"/>
</dbReference>
<dbReference type="SUPFAM" id="SSF64268">
    <property type="entry name" value="PX domain"/>
    <property type="match status" value="1"/>
</dbReference>